<sequence length="434" mass="46261">MDSAGNEQFVGGGEPFSHREDEHEHQHHRREDEEDEEHEHHHNSQPLSGDGASPGKIFIGGLARDTTVVVFVYGFAAQFVKHFGKYGEITDSVIMKDRKTGQPRGFGFITYADPSVVDKVIEDNHVINGKQVEIKRTIPRGAVGSKDFRTKKIFVGGIPSTVTEGGVNKGHPAQNLDMRGDLSIMKFVHRWLHTFFGVVFELVCSACADEFRDFFTRYGEVKDHQIMRDHSTNRSRGFGFITFDSEEAVDDLLSMGNRIEFAGAQVEIKKAEPKKPNPPPTSSKRYNDSRSSYGGGYGDAYDGFGGSFGVGGYRSGGMYGGRSGAYGGYGSEFSGYGGYAGAMGPYRGDPSLGYAGRYGGGGFSRGYDLGGYGGASENYGAYGGAAAGGGSSAGGAYQTGYGAGLGGGYGGASGGSFYGSRGGYGAGRYHPYGR</sequence>
<gene>
    <name evidence="6" type="ORF">Ahy_A05g023489</name>
</gene>
<dbReference type="InterPro" id="IPR035979">
    <property type="entry name" value="RBD_domain_sf"/>
</dbReference>
<dbReference type="FunFam" id="3.30.70.330:FF:000051">
    <property type="entry name" value="Heterogeneous nuclear ribonucleoprotein 1"/>
    <property type="match status" value="1"/>
</dbReference>
<dbReference type="PANTHER" id="PTHR48033">
    <property type="entry name" value="RNA-BINDING (RRM/RBD/RNP MOTIFS) FAMILY PROTEIN"/>
    <property type="match status" value="1"/>
</dbReference>
<dbReference type="InterPro" id="IPR012677">
    <property type="entry name" value="Nucleotide-bd_a/b_plait_sf"/>
</dbReference>
<evidence type="ECO:0000313" key="6">
    <source>
        <dbReference type="EMBL" id="RYR57780.1"/>
    </source>
</evidence>
<dbReference type="SUPFAM" id="SSF54928">
    <property type="entry name" value="RNA-binding domain, RBD"/>
    <property type="match status" value="2"/>
</dbReference>
<dbReference type="Proteomes" id="UP000289738">
    <property type="component" value="Chromosome A05"/>
</dbReference>
<dbReference type="Gene3D" id="3.30.70.330">
    <property type="match status" value="2"/>
</dbReference>
<dbReference type="EMBL" id="SDMP01000005">
    <property type="protein sequence ID" value="RYR57780.1"/>
    <property type="molecule type" value="Genomic_DNA"/>
</dbReference>
<dbReference type="AlphaFoldDB" id="A0A445D450"/>
<feature type="compositionally biased region" description="Basic and acidic residues" evidence="4">
    <location>
        <begin position="16"/>
        <end position="31"/>
    </location>
</feature>
<dbReference type="STRING" id="3818.A0A445D450"/>
<reference evidence="6 7" key="1">
    <citation type="submission" date="2019-01" db="EMBL/GenBank/DDBJ databases">
        <title>Sequencing of cultivated peanut Arachis hypogaea provides insights into genome evolution and oil improvement.</title>
        <authorList>
            <person name="Chen X."/>
        </authorList>
    </citation>
    <scope>NUCLEOTIDE SEQUENCE [LARGE SCALE GENOMIC DNA]</scope>
    <source>
        <strain evidence="7">cv. Fuhuasheng</strain>
        <tissue evidence="6">Leaves</tissue>
    </source>
</reference>
<evidence type="ECO:0000256" key="2">
    <source>
        <dbReference type="ARBA" id="ARBA00023242"/>
    </source>
</evidence>
<evidence type="ECO:0000256" key="1">
    <source>
        <dbReference type="ARBA" id="ARBA00004123"/>
    </source>
</evidence>
<proteinExistence type="predicted"/>
<dbReference type="PROSITE" id="PS50102">
    <property type="entry name" value="RRM"/>
    <property type="match status" value="2"/>
</dbReference>
<keyword evidence="2" id="KW-0539">Nucleus</keyword>
<evidence type="ECO:0000256" key="4">
    <source>
        <dbReference type="SAM" id="MobiDB-lite"/>
    </source>
</evidence>
<dbReference type="Pfam" id="PF00076">
    <property type="entry name" value="RRM_1"/>
    <property type="match status" value="2"/>
</dbReference>
<feature type="region of interest" description="Disordered" evidence="4">
    <location>
        <begin position="267"/>
        <end position="289"/>
    </location>
</feature>
<keyword evidence="7" id="KW-1185">Reference proteome</keyword>
<evidence type="ECO:0000313" key="7">
    <source>
        <dbReference type="Proteomes" id="UP000289738"/>
    </source>
</evidence>
<feature type="region of interest" description="Disordered" evidence="4">
    <location>
        <begin position="1"/>
        <end position="53"/>
    </location>
</feature>
<feature type="domain" description="RRM" evidence="5">
    <location>
        <begin position="55"/>
        <end position="139"/>
    </location>
</feature>
<name>A0A445D450_ARAHY</name>
<feature type="domain" description="RRM" evidence="5">
    <location>
        <begin position="151"/>
        <end position="273"/>
    </location>
</feature>
<organism evidence="6 7">
    <name type="scientific">Arachis hypogaea</name>
    <name type="common">Peanut</name>
    <dbReference type="NCBI Taxonomy" id="3818"/>
    <lineage>
        <taxon>Eukaryota</taxon>
        <taxon>Viridiplantae</taxon>
        <taxon>Streptophyta</taxon>
        <taxon>Embryophyta</taxon>
        <taxon>Tracheophyta</taxon>
        <taxon>Spermatophyta</taxon>
        <taxon>Magnoliopsida</taxon>
        <taxon>eudicotyledons</taxon>
        <taxon>Gunneridae</taxon>
        <taxon>Pentapetalae</taxon>
        <taxon>rosids</taxon>
        <taxon>fabids</taxon>
        <taxon>Fabales</taxon>
        <taxon>Fabaceae</taxon>
        <taxon>Papilionoideae</taxon>
        <taxon>50 kb inversion clade</taxon>
        <taxon>dalbergioids sensu lato</taxon>
        <taxon>Dalbergieae</taxon>
        <taxon>Pterocarpus clade</taxon>
        <taxon>Arachis</taxon>
    </lineage>
</organism>
<keyword evidence="3" id="KW-0694">RNA-binding</keyword>
<dbReference type="SMART" id="SM00360">
    <property type="entry name" value="RRM"/>
    <property type="match status" value="2"/>
</dbReference>
<protein>
    <recommendedName>
        <fullName evidence="5">RRM domain-containing protein</fullName>
    </recommendedName>
</protein>
<evidence type="ECO:0000259" key="5">
    <source>
        <dbReference type="PROSITE" id="PS50102"/>
    </source>
</evidence>
<accession>A0A445D450</accession>
<dbReference type="GO" id="GO:0010468">
    <property type="term" value="P:regulation of gene expression"/>
    <property type="evidence" value="ECO:0007669"/>
    <property type="project" value="TreeGrafter"/>
</dbReference>
<comment type="caution">
    <text evidence="6">The sequence shown here is derived from an EMBL/GenBank/DDBJ whole genome shotgun (WGS) entry which is preliminary data.</text>
</comment>
<dbReference type="GO" id="GO:0000785">
    <property type="term" value="C:chromatin"/>
    <property type="evidence" value="ECO:0007669"/>
    <property type="project" value="TreeGrafter"/>
</dbReference>
<dbReference type="GO" id="GO:0005654">
    <property type="term" value="C:nucleoplasm"/>
    <property type="evidence" value="ECO:0007669"/>
    <property type="project" value="TreeGrafter"/>
</dbReference>
<dbReference type="InterPro" id="IPR000504">
    <property type="entry name" value="RRM_dom"/>
</dbReference>
<dbReference type="PANTHER" id="PTHR48033:SF5">
    <property type="entry name" value="RRM DOMAIN-CONTAINING PROTEIN"/>
    <property type="match status" value="1"/>
</dbReference>
<comment type="subcellular location">
    <subcellularLocation>
        <location evidence="1">Nucleus</location>
    </subcellularLocation>
</comment>
<evidence type="ECO:0000256" key="3">
    <source>
        <dbReference type="PROSITE-ProRule" id="PRU00176"/>
    </source>
</evidence>
<dbReference type="GO" id="GO:0003723">
    <property type="term" value="F:RNA binding"/>
    <property type="evidence" value="ECO:0007669"/>
    <property type="project" value="UniProtKB-UniRule"/>
</dbReference>